<feature type="region of interest" description="Disordered" evidence="1">
    <location>
        <begin position="182"/>
        <end position="230"/>
    </location>
</feature>
<evidence type="ECO:0000256" key="1">
    <source>
        <dbReference type="SAM" id="MobiDB-lite"/>
    </source>
</evidence>
<proteinExistence type="predicted"/>
<sequence>MKIEQRKVSGKNRQNGDIDFFLNSPDPTPISFFRLTHPTQRRRAIDKYKKCLAIAINRSRDANLNKLRAVDNNEEAIQRDWEIWLKEKKAILACRTSHNTILKIQQDFTSTMKIITGITKNDDDGEHNNFALGSYCVKSEELSDDNENDDNEPLVPKRLKFNNNDIDDKVYGGVHSSQIVYSGVTRDSPNNPSLVLGKDDAPSDDNAPDENGALDSSYFPGSEESNDDIEPKQNKFQYEWFIGLGVKESILNDNETKWTVGTIDISNSLLEYRNLSIKKASENKIENAIEMLSLNHIFLLDENSPSGISELIGPESLKKIFENIRSEYTSYKLLDKDILRCHEISKVANENFKGCKSLLRKWQREVGENDDDLILEVFESIFKCFPSNTNRENAKEDTFVHEIFELLITPIFTNSDLKCEWSTDVSNPSLQGLKTDFSIYIPMKNKKYYLLVAKINSAKFISSTKIDFVNRGLVKIGNEMKDMLDKCINDGIKNKDLSICGLLVEGFQCSVLVMDLKYSAIYRMIHLGKFYFPRSIHNLNVLSIAIEELMQIKNIIFHSVELGLSQCNRDPEITPMRNKMMRPSFQYINEADNELQPCVIADATNALPLIEPKIINGKYDILIWYYFVKVEYELAKIELERLSRIVNMQPVTDMKNVGSDRQTLVEQSWKMYKFQVVELTRWTSVIKTFPRTQIWHGGNKGYKKRNHLDEKPIISIHTRLTEVSIQRGETFSSGMILSTVKLKSKETMGSSDRDEGFESRGRVKISTTFLLIEPRIPITYFQNEDLDVSVCCENGSVIVGLAHYNVYSGRWILFDNNNDGVAGNIGNGNLKSLQIELCQQFLLLE</sequence>
<evidence type="ECO:0000313" key="2">
    <source>
        <dbReference type="EMBL" id="RHZ83711.1"/>
    </source>
</evidence>
<evidence type="ECO:0000313" key="3">
    <source>
        <dbReference type="Proteomes" id="UP000266861"/>
    </source>
</evidence>
<feature type="compositionally biased region" description="Polar residues" evidence="1">
    <location>
        <begin position="182"/>
        <end position="193"/>
    </location>
</feature>
<dbReference type="Proteomes" id="UP000266861">
    <property type="component" value="Unassembled WGS sequence"/>
</dbReference>
<organism evidence="2 3">
    <name type="scientific">Diversispora epigaea</name>
    <dbReference type="NCBI Taxonomy" id="1348612"/>
    <lineage>
        <taxon>Eukaryota</taxon>
        <taxon>Fungi</taxon>
        <taxon>Fungi incertae sedis</taxon>
        <taxon>Mucoromycota</taxon>
        <taxon>Glomeromycotina</taxon>
        <taxon>Glomeromycetes</taxon>
        <taxon>Diversisporales</taxon>
        <taxon>Diversisporaceae</taxon>
        <taxon>Diversispora</taxon>
    </lineage>
</organism>
<dbReference type="EMBL" id="PQFF01000084">
    <property type="protein sequence ID" value="RHZ83711.1"/>
    <property type="molecule type" value="Genomic_DNA"/>
</dbReference>
<accession>A0A397J6L4</accession>
<gene>
    <name evidence="2" type="ORF">Glove_88g35</name>
</gene>
<reference evidence="2 3" key="1">
    <citation type="submission" date="2018-08" db="EMBL/GenBank/DDBJ databases">
        <title>Genome and evolution of the arbuscular mycorrhizal fungus Diversispora epigaea (formerly Glomus versiforme) and its bacterial endosymbionts.</title>
        <authorList>
            <person name="Sun X."/>
            <person name="Fei Z."/>
            <person name="Harrison M."/>
        </authorList>
    </citation>
    <scope>NUCLEOTIDE SEQUENCE [LARGE SCALE GENOMIC DNA]</scope>
    <source>
        <strain evidence="2 3">IT104</strain>
    </source>
</reference>
<dbReference type="OrthoDB" id="2429120at2759"/>
<comment type="caution">
    <text evidence="2">The sequence shown here is derived from an EMBL/GenBank/DDBJ whole genome shotgun (WGS) entry which is preliminary data.</text>
</comment>
<name>A0A397J6L4_9GLOM</name>
<dbReference type="AlphaFoldDB" id="A0A397J6L4"/>
<protein>
    <submittedName>
        <fullName evidence="2">Uncharacterized protein</fullName>
    </submittedName>
</protein>
<keyword evidence="3" id="KW-1185">Reference proteome</keyword>